<comment type="caution">
    <text evidence="3">The sequence shown here is derived from an EMBL/GenBank/DDBJ whole genome shotgun (WGS) entry which is preliminary data.</text>
</comment>
<dbReference type="Gene3D" id="3.40.50.1370">
    <property type="entry name" value="Aspartate/ornithine carbamoyltransferase"/>
    <property type="match status" value="2"/>
</dbReference>
<evidence type="ECO:0000256" key="1">
    <source>
        <dbReference type="ARBA" id="ARBA00022679"/>
    </source>
</evidence>
<evidence type="ECO:0000313" key="3">
    <source>
        <dbReference type="EMBL" id="EMD17150.1"/>
    </source>
</evidence>
<proteinExistence type="predicted"/>
<sequence length="81" mass="9335">MKDYQVNRELMNHTKNSEVFDMYCLSAYYSFETFIGKKIGEKFHGNSFEVTDEIFKISHSLVFKEAANCMHTIKAVSAVAL</sequence>
<dbReference type="Proteomes" id="UP000011758">
    <property type="component" value="Unassembled WGS sequence"/>
</dbReference>
<dbReference type="BioCyc" id="ECAT999415-HMP:GTTI-538-MONOMER"/>
<organism evidence="3 4">
    <name type="scientific">Eggerthia catenaformis OT 569 = DSM 20559</name>
    <dbReference type="NCBI Taxonomy" id="999415"/>
    <lineage>
        <taxon>Bacteria</taxon>
        <taxon>Bacillati</taxon>
        <taxon>Bacillota</taxon>
        <taxon>Erysipelotrichia</taxon>
        <taxon>Erysipelotrichales</taxon>
        <taxon>Coprobacillaceae</taxon>
        <taxon>Eggerthia</taxon>
    </lineage>
</organism>
<dbReference type="OrthoDB" id="9802587at2"/>
<keyword evidence="4" id="KW-1185">Reference proteome</keyword>
<dbReference type="Pfam" id="PF00185">
    <property type="entry name" value="OTCace"/>
    <property type="match status" value="1"/>
</dbReference>
<dbReference type="GO" id="GO:0016597">
    <property type="term" value="F:amino acid binding"/>
    <property type="evidence" value="ECO:0007669"/>
    <property type="project" value="InterPro"/>
</dbReference>
<dbReference type="STRING" id="999415.HMPREF9943_00521"/>
<evidence type="ECO:0000259" key="2">
    <source>
        <dbReference type="Pfam" id="PF00185"/>
    </source>
</evidence>
<name>M2Q2L8_9FIRM</name>
<dbReference type="GO" id="GO:0016743">
    <property type="term" value="F:carboxyl- or carbamoyltransferase activity"/>
    <property type="evidence" value="ECO:0007669"/>
    <property type="project" value="InterPro"/>
</dbReference>
<dbReference type="InterPro" id="IPR036901">
    <property type="entry name" value="Asp/Orn_carbamoylTrfase_sf"/>
</dbReference>
<keyword evidence="1" id="KW-0808">Transferase</keyword>
<reference evidence="3 4" key="1">
    <citation type="submission" date="2013-02" db="EMBL/GenBank/DDBJ databases">
        <title>The Genome Sequence of Lactobacillus catenaformis F0143.</title>
        <authorList>
            <consortium name="The Broad Institute Genome Sequencing Platform"/>
            <person name="Earl A."/>
            <person name="Ward D."/>
            <person name="Feldgarden M."/>
            <person name="Gevers D."/>
            <person name="Izard J."/>
            <person name="Blanton J.M."/>
            <person name="Mathney J."/>
            <person name="Dewhirst F.E."/>
            <person name="Young S.K."/>
            <person name="Zeng Q."/>
            <person name="Gargeya S."/>
            <person name="Fitzgerald M."/>
            <person name="Haas B."/>
            <person name="Abouelleil A."/>
            <person name="Alvarado L."/>
            <person name="Arachchi H.M."/>
            <person name="Berlin A."/>
            <person name="Chapman S.B."/>
            <person name="Gearin G."/>
            <person name="Goldberg J."/>
            <person name="Griggs A."/>
            <person name="Gujja S."/>
            <person name="Hansen M."/>
            <person name="Heiman D."/>
            <person name="Howarth C."/>
            <person name="Larimer J."/>
            <person name="Lui A."/>
            <person name="MacDonald P.J.P."/>
            <person name="McCowen C."/>
            <person name="Montmayeur A."/>
            <person name="Murphy C."/>
            <person name="Neiman D."/>
            <person name="Pearson M."/>
            <person name="Priest M."/>
            <person name="Roberts A."/>
            <person name="Saif S."/>
            <person name="Shea T."/>
            <person name="Sisk P."/>
            <person name="Stolte C."/>
            <person name="Sykes S."/>
            <person name="Wortman J."/>
            <person name="Nusbaum C."/>
            <person name="Birren B."/>
        </authorList>
    </citation>
    <scope>NUCLEOTIDE SEQUENCE [LARGE SCALE GENOMIC DNA]</scope>
    <source>
        <strain evidence="3 4">OT 569</strain>
    </source>
</reference>
<dbReference type="EMBL" id="AGEJ01000010">
    <property type="protein sequence ID" value="EMD17150.1"/>
    <property type="molecule type" value="Genomic_DNA"/>
</dbReference>
<protein>
    <recommendedName>
        <fullName evidence="2">Aspartate/ornithine carbamoyltransferase Asp/Orn-binding domain-containing protein</fullName>
    </recommendedName>
</protein>
<evidence type="ECO:0000313" key="4">
    <source>
        <dbReference type="Proteomes" id="UP000011758"/>
    </source>
</evidence>
<dbReference type="AlphaFoldDB" id="M2Q2L8"/>
<gene>
    <name evidence="3" type="ORF">HMPREF9943_00521</name>
</gene>
<accession>M2Q2L8</accession>
<feature type="domain" description="Aspartate/ornithine carbamoyltransferase Asp/Orn-binding" evidence="2">
    <location>
        <begin position="1"/>
        <end position="77"/>
    </location>
</feature>
<dbReference type="InterPro" id="IPR006131">
    <property type="entry name" value="Asp_carbamoyltransf_Asp/Orn-bd"/>
</dbReference>
<dbReference type="GO" id="GO:0006520">
    <property type="term" value="P:amino acid metabolic process"/>
    <property type="evidence" value="ECO:0007669"/>
    <property type="project" value="InterPro"/>
</dbReference>
<dbReference type="SUPFAM" id="SSF53671">
    <property type="entry name" value="Aspartate/ornithine carbamoyltransferase"/>
    <property type="match status" value="1"/>
</dbReference>
<dbReference type="eggNOG" id="COG0078">
    <property type="taxonomic scope" value="Bacteria"/>
</dbReference>